<comment type="caution">
    <text evidence="3">The sequence shown here is derived from an EMBL/GenBank/DDBJ whole genome shotgun (WGS) entry which is preliminary data.</text>
</comment>
<dbReference type="RefSeq" id="WP_087621200.1">
    <property type="nucleotide sequence ID" value="NZ_NEXX01000005.1"/>
</dbReference>
<evidence type="ECO:0000256" key="1">
    <source>
        <dbReference type="SAM" id="MobiDB-lite"/>
    </source>
</evidence>
<dbReference type="InterPro" id="IPR041419">
    <property type="entry name" value="TnsE_C"/>
</dbReference>
<evidence type="ECO:0000313" key="4">
    <source>
        <dbReference type="Proteomes" id="UP000196536"/>
    </source>
</evidence>
<reference evidence="3 4" key="1">
    <citation type="submission" date="2017-05" db="EMBL/GenBank/DDBJ databases">
        <title>Acinetobacter populi ANC 5415 (= PBJ7), whole genome shotgun sequencing project.</title>
        <authorList>
            <person name="Nemec A."/>
            <person name="Radolfova-Krizova L."/>
        </authorList>
    </citation>
    <scope>NUCLEOTIDE SEQUENCE [LARGE SCALE GENOMIC DNA]</scope>
    <source>
        <strain evidence="3 4">PBJ7</strain>
    </source>
</reference>
<dbReference type="EMBL" id="NEXX01000005">
    <property type="protein sequence ID" value="OUY06193.1"/>
    <property type="molecule type" value="Genomic_DNA"/>
</dbReference>
<evidence type="ECO:0000313" key="3">
    <source>
        <dbReference type="EMBL" id="OUY06193.1"/>
    </source>
</evidence>
<feature type="region of interest" description="Disordered" evidence="1">
    <location>
        <begin position="270"/>
        <end position="305"/>
    </location>
</feature>
<dbReference type="Proteomes" id="UP000196536">
    <property type="component" value="Unassembled WGS sequence"/>
</dbReference>
<dbReference type="AlphaFoldDB" id="A0A1Z9YVJ7"/>
<evidence type="ECO:0000259" key="2">
    <source>
        <dbReference type="Pfam" id="PF18623"/>
    </source>
</evidence>
<feature type="domain" description="TnsE C-terminal" evidence="2">
    <location>
        <begin position="382"/>
        <end position="522"/>
    </location>
</feature>
<protein>
    <submittedName>
        <fullName evidence="3">Transposase</fullName>
    </submittedName>
</protein>
<feature type="compositionally biased region" description="Low complexity" evidence="1">
    <location>
        <begin position="270"/>
        <end position="279"/>
    </location>
</feature>
<name>A0A1Z9YVJ7_9GAMM</name>
<proteinExistence type="predicted"/>
<gene>
    <name evidence="3" type="ORF">CAP51_12990</name>
</gene>
<sequence length="528" mass="60863">MRIKRLPLNTLITGIGRLFKYEGKPWLINLWGESEESNARYSTSFSHMNLLAKRRIINSTRNEHRKSGFHLKFRCPLPAEWRSFAQFKSQLHFFGFEALAKFSNEDQTVKQIHIELPQLELARAFFFQNAYLTRSALELNVLAEDFDIQNNNDHYLINVLPSCEGSLALSHFNKPGFRRFLGYLLLNKNIRASYESIAQQCQAFERINNTVRTWNFSFIPPNLTGMNIEAYGYYDKLTNTFKVNEIIGFSGLSTHIDKPVYFYHDKFSNASKKSSNTSTIPSKPNHAEPKLNDEDEATPSNRPTIIDSPATLFDFDDPFETRKIADKTGSKNAIIVDDAKEYIDELIGDVNADEPGIGGTVKAGDFEGAKDQTDDAHLYLDRFSAFMQMLYKLEEKYGIQYSLTSKILPTVQGFTKHLKSDNNPRCIAEVHFLHQGQHFILLEVDTSDNANRLSTQLLTIKDMNYWEKNYEKIRKYIVQNTLNWPISFIKEIASRQARFNHPRIDEGQQVAIDDLEGWAKRIYVGLNK</sequence>
<accession>A0A1Z9YVJ7</accession>
<dbReference type="Pfam" id="PF18623">
    <property type="entry name" value="TnsE_C"/>
    <property type="match status" value="1"/>
</dbReference>
<keyword evidence="4" id="KW-1185">Reference proteome</keyword>
<dbReference type="OrthoDB" id="5899304at2"/>
<organism evidence="3 4">
    <name type="scientific">Acinetobacter populi</name>
    <dbReference type="NCBI Taxonomy" id="1582270"/>
    <lineage>
        <taxon>Bacteria</taxon>
        <taxon>Pseudomonadati</taxon>
        <taxon>Pseudomonadota</taxon>
        <taxon>Gammaproteobacteria</taxon>
        <taxon>Moraxellales</taxon>
        <taxon>Moraxellaceae</taxon>
        <taxon>Acinetobacter</taxon>
    </lineage>
</organism>